<accession>A0AAP0GAB6</accession>
<dbReference type="Proteomes" id="UP001418222">
    <property type="component" value="Unassembled WGS sequence"/>
</dbReference>
<evidence type="ECO:0000313" key="1">
    <source>
        <dbReference type="EMBL" id="KAK8947298.1"/>
    </source>
</evidence>
<protein>
    <submittedName>
        <fullName evidence="1">Uncharacterized protein</fullName>
    </submittedName>
</protein>
<sequence>MRLRSSLTGDQIADLEEEEVIKMHNEWRRESVRHLNSTRRFSRTLANSGTDWPCLLLQILSDAAEFNMESDRVRSERKGQRPALPDQEQAMAIALGERRRAIRRRRREVRVELPYCDFH</sequence>
<reference evidence="1 2" key="1">
    <citation type="journal article" date="2022" name="Nat. Plants">
        <title>Genomes of leafy and leafless Platanthera orchids illuminate the evolution of mycoheterotrophy.</title>
        <authorList>
            <person name="Li M.H."/>
            <person name="Liu K.W."/>
            <person name="Li Z."/>
            <person name="Lu H.C."/>
            <person name="Ye Q.L."/>
            <person name="Zhang D."/>
            <person name="Wang J.Y."/>
            <person name="Li Y.F."/>
            <person name="Zhong Z.M."/>
            <person name="Liu X."/>
            <person name="Yu X."/>
            <person name="Liu D.K."/>
            <person name="Tu X.D."/>
            <person name="Liu B."/>
            <person name="Hao Y."/>
            <person name="Liao X.Y."/>
            <person name="Jiang Y.T."/>
            <person name="Sun W.H."/>
            <person name="Chen J."/>
            <person name="Chen Y.Q."/>
            <person name="Ai Y."/>
            <person name="Zhai J.W."/>
            <person name="Wu S.S."/>
            <person name="Zhou Z."/>
            <person name="Hsiao Y.Y."/>
            <person name="Wu W.L."/>
            <person name="Chen Y.Y."/>
            <person name="Lin Y.F."/>
            <person name="Hsu J.L."/>
            <person name="Li C.Y."/>
            <person name="Wang Z.W."/>
            <person name="Zhao X."/>
            <person name="Zhong W.Y."/>
            <person name="Ma X.K."/>
            <person name="Ma L."/>
            <person name="Huang J."/>
            <person name="Chen G.Z."/>
            <person name="Huang M.Z."/>
            <person name="Huang L."/>
            <person name="Peng D.H."/>
            <person name="Luo Y.B."/>
            <person name="Zou S.Q."/>
            <person name="Chen S.P."/>
            <person name="Lan S."/>
            <person name="Tsai W.C."/>
            <person name="Van de Peer Y."/>
            <person name="Liu Z.J."/>
        </authorList>
    </citation>
    <scope>NUCLEOTIDE SEQUENCE [LARGE SCALE GENOMIC DNA]</scope>
    <source>
        <strain evidence="1">Lor287</strain>
    </source>
</reference>
<name>A0AAP0GAB6_9ASPA</name>
<organism evidence="1 2">
    <name type="scientific">Platanthera zijinensis</name>
    <dbReference type="NCBI Taxonomy" id="2320716"/>
    <lineage>
        <taxon>Eukaryota</taxon>
        <taxon>Viridiplantae</taxon>
        <taxon>Streptophyta</taxon>
        <taxon>Embryophyta</taxon>
        <taxon>Tracheophyta</taxon>
        <taxon>Spermatophyta</taxon>
        <taxon>Magnoliopsida</taxon>
        <taxon>Liliopsida</taxon>
        <taxon>Asparagales</taxon>
        <taxon>Orchidaceae</taxon>
        <taxon>Orchidoideae</taxon>
        <taxon>Orchideae</taxon>
        <taxon>Orchidinae</taxon>
        <taxon>Platanthera</taxon>
    </lineage>
</organism>
<gene>
    <name evidence="1" type="ORF">KSP39_PZI006606</name>
</gene>
<dbReference type="EMBL" id="JBBWWQ010000005">
    <property type="protein sequence ID" value="KAK8947298.1"/>
    <property type="molecule type" value="Genomic_DNA"/>
</dbReference>
<dbReference type="AlphaFoldDB" id="A0AAP0GAB6"/>
<comment type="caution">
    <text evidence="1">The sequence shown here is derived from an EMBL/GenBank/DDBJ whole genome shotgun (WGS) entry which is preliminary data.</text>
</comment>
<dbReference type="PANTHER" id="PTHR36017:SF1">
    <property type="entry name" value="EMBRYO DEFECTIVE 1381"/>
    <property type="match status" value="1"/>
</dbReference>
<keyword evidence="2" id="KW-1185">Reference proteome</keyword>
<dbReference type="PANTHER" id="PTHR36017">
    <property type="entry name" value="EMBRYO DEFECTIVE 1381"/>
    <property type="match status" value="1"/>
</dbReference>
<evidence type="ECO:0000313" key="2">
    <source>
        <dbReference type="Proteomes" id="UP001418222"/>
    </source>
</evidence>
<proteinExistence type="predicted"/>